<evidence type="ECO:0000313" key="2">
    <source>
        <dbReference type="Proteomes" id="UP000019276"/>
    </source>
</evidence>
<dbReference type="Gene3D" id="1.20.120.330">
    <property type="entry name" value="Nucleotidyltransferases domain 2"/>
    <property type="match status" value="1"/>
</dbReference>
<evidence type="ECO:0000313" key="1">
    <source>
        <dbReference type="EMBL" id="EWH08183.1"/>
    </source>
</evidence>
<dbReference type="InterPro" id="IPR010235">
    <property type="entry name" value="HepT"/>
</dbReference>
<dbReference type="OrthoDB" id="9810452at2"/>
<dbReference type="STRING" id="1328313.DS2_18613"/>
<gene>
    <name evidence="1" type="ORF">DS2_18613</name>
</gene>
<accession>W7QJ73</accession>
<dbReference type="PATRIC" id="fig|1328313.3.peg.3802"/>
<dbReference type="Proteomes" id="UP000019276">
    <property type="component" value="Unassembled WGS sequence"/>
</dbReference>
<dbReference type="eggNOG" id="COG1708">
    <property type="taxonomic scope" value="Bacteria"/>
</dbReference>
<dbReference type="SUPFAM" id="SSF81593">
    <property type="entry name" value="Nucleotidyltransferase substrate binding subunit/domain"/>
    <property type="match status" value="1"/>
</dbReference>
<keyword evidence="2" id="KW-1185">Reference proteome</keyword>
<sequence length="140" mass="16414">MLDFSSLKAGINSLQESIEVISRYTQANPSKDTPEFRTFRAGVIQNFEFTYELSWKAMRAWLAENLGKTTVDGITRKELFRLAAEHKLIDNVEPWFEYHYQRNQTSHTYEEKTAVEVYSVVNDFLQHSKKLSSRLNEKND</sequence>
<dbReference type="AlphaFoldDB" id="W7QJ73"/>
<organism evidence="1 2">
    <name type="scientific">Catenovulum agarivorans DS-2</name>
    <dbReference type="NCBI Taxonomy" id="1328313"/>
    <lineage>
        <taxon>Bacteria</taxon>
        <taxon>Pseudomonadati</taxon>
        <taxon>Pseudomonadota</taxon>
        <taxon>Gammaproteobacteria</taxon>
        <taxon>Alteromonadales</taxon>
        <taxon>Alteromonadaceae</taxon>
        <taxon>Catenovulum</taxon>
    </lineage>
</organism>
<dbReference type="GO" id="GO:0016740">
    <property type="term" value="F:transferase activity"/>
    <property type="evidence" value="ECO:0007669"/>
    <property type="project" value="UniProtKB-KW"/>
</dbReference>
<name>W7QJ73_9ALTE</name>
<dbReference type="EMBL" id="ARZY01000061">
    <property type="protein sequence ID" value="EWH08183.1"/>
    <property type="molecule type" value="Genomic_DNA"/>
</dbReference>
<dbReference type="RefSeq" id="WP_035016558.1">
    <property type="nucleotide sequence ID" value="NZ_ARZY01000061.1"/>
</dbReference>
<proteinExistence type="predicted"/>
<protein>
    <submittedName>
        <fullName evidence="1">Nucleotidyltransferase substrate-binding protein</fullName>
    </submittedName>
</protein>
<reference evidence="1 2" key="1">
    <citation type="journal article" date="2014" name="Genome Announc.">
        <title>Draft Genome Sequence of the Agar-Degrading Bacterium Catenovulum sp. Strain DS-2, Isolated from Intestines of Haliotis diversicolor.</title>
        <authorList>
            <person name="Shan D."/>
            <person name="Li X."/>
            <person name="Gu Z."/>
            <person name="Wei G."/>
            <person name="Gao Z."/>
            <person name="Shao Z."/>
        </authorList>
    </citation>
    <scope>NUCLEOTIDE SEQUENCE [LARGE SCALE GENOMIC DNA]</scope>
    <source>
        <strain evidence="1 2">DS-2</strain>
    </source>
</reference>
<dbReference type="NCBIfam" id="TIGR01987">
    <property type="entry name" value="HI0074"/>
    <property type="match status" value="1"/>
</dbReference>
<dbReference type="Pfam" id="PF08780">
    <property type="entry name" value="NTase_sub_bind"/>
    <property type="match status" value="1"/>
</dbReference>
<keyword evidence="1" id="KW-0808">Transferase</keyword>
<comment type="caution">
    <text evidence="1">The sequence shown here is derived from an EMBL/GenBank/DDBJ whole genome shotgun (WGS) entry which is preliminary data.</text>
</comment>